<dbReference type="Proteomes" id="UP000266861">
    <property type="component" value="Unassembled WGS sequence"/>
</dbReference>
<comment type="caution">
    <text evidence="1">The sequence shown here is derived from an EMBL/GenBank/DDBJ whole genome shotgun (WGS) entry which is preliminary data.</text>
</comment>
<reference evidence="1 2" key="1">
    <citation type="submission" date="2018-08" db="EMBL/GenBank/DDBJ databases">
        <title>Genome and evolution of the arbuscular mycorrhizal fungus Diversispora epigaea (formerly Glomus versiforme) and its bacterial endosymbionts.</title>
        <authorList>
            <person name="Sun X."/>
            <person name="Fei Z."/>
            <person name="Harrison M."/>
        </authorList>
    </citation>
    <scope>NUCLEOTIDE SEQUENCE [LARGE SCALE GENOMIC DNA]</scope>
    <source>
        <strain evidence="1 2">IT104</strain>
    </source>
</reference>
<dbReference type="AlphaFoldDB" id="A0A397IK74"/>
<organism evidence="1 2">
    <name type="scientific">Diversispora epigaea</name>
    <dbReference type="NCBI Taxonomy" id="1348612"/>
    <lineage>
        <taxon>Eukaryota</taxon>
        <taxon>Fungi</taxon>
        <taxon>Fungi incertae sedis</taxon>
        <taxon>Mucoromycota</taxon>
        <taxon>Glomeromycotina</taxon>
        <taxon>Glomeromycetes</taxon>
        <taxon>Diversisporales</taxon>
        <taxon>Diversisporaceae</taxon>
        <taxon>Diversispora</taxon>
    </lineage>
</organism>
<dbReference type="STRING" id="1348612.A0A397IK74"/>
<evidence type="ECO:0000313" key="1">
    <source>
        <dbReference type="EMBL" id="RHZ76341.1"/>
    </source>
</evidence>
<sequence length="81" mass="8938">MIQEIRVDNLSQLSIDLILGTRVMFLHNHLFSNGLHNGSIGAVLEIPDEENILVVFPLAQGISCAKVIKETVYFNIYGSPA</sequence>
<evidence type="ECO:0000313" key="2">
    <source>
        <dbReference type="Proteomes" id="UP000266861"/>
    </source>
</evidence>
<keyword evidence="2" id="KW-1185">Reference proteome</keyword>
<dbReference type="OrthoDB" id="2430302at2759"/>
<proteinExistence type="predicted"/>
<dbReference type="EMBL" id="PQFF01000186">
    <property type="protein sequence ID" value="RHZ76341.1"/>
    <property type="molecule type" value="Genomic_DNA"/>
</dbReference>
<protein>
    <submittedName>
        <fullName evidence="1">Uncharacterized protein</fullName>
    </submittedName>
</protein>
<accession>A0A397IK74</accession>
<gene>
    <name evidence="1" type="ORF">Glove_198g7</name>
</gene>
<name>A0A397IK74_9GLOM</name>